<dbReference type="AlphaFoldDB" id="A0AAX2F6E3"/>
<name>A0AAX2F6E3_9BACT</name>
<accession>A0AAX2F6E3</accession>
<sequence>MFTCLILNVMKQKITIKIIYAWALMLVFTSMLLLKDFHYHSTSSLSPEKASKSHVASVSKVCSICDFAMHKTTAAKATVFVPVVTITWVAKHIFTEQTVYQTIVSINSHSPPTVG</sequence>
<proteinExistence type="predicted"/>
<evidence type="ECO:0000313" key="2">
    <source>
        <dbReference type="EMBL" id="SHG08726.1"/>
    </source>
</evidence>
<organism evidence="2 3">
    <name type="scientific">Prevotella scopos JCM 17725</name>
    <dbReference type="NCBI Taxonomy" id="1236518"/>
    <lineage>
        <taxon>Bacteria</taxon>
        <taxon>Pseudomonadati</taxon>
        <taxon>Bacteroidota</taxon>
        <taxon>Bacteroidia</taxon>
        <taxon>Bacteroidales</taxon>
        <taxon>Prevotellaceae</taxon>
        <taxon>Prevotella</taxon>
    </lineage>
</organism>
<feature type="transmembrane region" description="Helical" evidence="1">
    <location>
        <begin position="14"/>
        <end position="34"/>
    </location>
</feature>
<dbReference type="EMBL" id="FQWA01000034">
    <property type="protein sequence ID" value="SHG08726.1"/>
    <property type="molecule type" value="Genomic_DNA"/>
</dbReference>
<keyword evidence="1" id="KW-0812">Transmembrane</keyword>
<keyword evidence="1" id="KW-1133">Transmembrane helix</keyword>
<gene>
    <name evidence="2" type="ORF">SAMN05444364_13415</name>
</gene>
<protein>
    <submittedName>
        <fullName evidence="2">Uncharacterized protein</fullName>
    </submittedName>
</protein>
<evidence type="ECO:0000313" key="3">
    <source>
        <dbReference type="Proteomes" id="UP000184105"/>
    </source>
</evidence>
<comment type="caution">
    <text evidence="2">The sequence shown here is derived from an EMBL/GenBank/DDBJ whole genome shotgun (WGS) entry which is preliminary data.</text>
</comment>
<keyword evidence="1" id="KW-0472">Membrane</keyword>
<reference evidence="2 3" key="1">
    <citation type="submission" date="2016-11" db="EMBL/GenBank/DDBJ databases">
        <authorList>
            <person name="Varghese N."/>
            <person name="Submissions S."/>
        </authorList>
    </citation>
    <scope>NUCLEOTIDE SEQUENCE [LARGE SCALE GENOMIC DNA]</scope>
    <source>
        <strain evidence="2 3">DSM 22613</strain>
    </source>
</reference>
<dbReference type="Proteomes" id="UP000184105">
    <property type="component" value="Unassembled WGS sequence"/>
</dbReference>
<keyword evidence="3" id="KW-1185">Reference proteome</keyword>
<evidence type="ECO:0000256" key="1">
    <source>
        <dbReference type="SAM" id="Phobius"/>
    </source>
</evidence>